<reference evidence="3" key="1">
    <citation type="journal article" date="2019" name="Int. J. Syst. Evol. Microbiol.">
        <title>The Global Catalogue of Microorganisms (GCM) 10K type strain sequencing project: providing services to taxonomists for standard genome sequencing and annotation.</title>
        <authorList>
            <consortium name="The Broad Institute Genomics Platform"/>
            <consortium name="The Broad Institute Genome Sequencing Center for Infectious Disease"/>
            <person name="Wu L."/>
            <person name="Ma J."/>
        </authorList>
    </citation>
    <scope>NUCLEOTIDE SEQUENCE [LARGE SCALE GENOMIC DNA]</scope>
    <source>
        <strain evidence="3">JCM 18200</strain>
    </source>
</reference>
<keyword evidence="3" id="KW-1185">Reference proteome</keyword>
<feature type="domain" description="Outer membrane protein beta-barrel" evidence="1">
    <location>
        <begin position="27"/>
        <end position="198"/>
    </location>
</feature>
<dbReference type="Pfam" id="PF13568">
    <property type="entry name" value="OMP_b-brl_2"/>
    <property type="match status" value="1"/>
</dbReference>
<protein>
    <recommendedName>
        <fullName evidence="1">Outer membrane protein beta-barrel domain-containing protein</fullName>
    </recommendedName>
</protein>
<accession>A0ABP9BFN8</accession>
<evidence type="ECO:0000259" key="1">
    <source>
        <dbReference type="Pfam" id="PF13568"/>
    </source>
</evidence>
<evidence type="ECO:0000313" key="2">
    <source>
        <dbReference type="EMBL" id="GAA4793849.1"/>
    </source>
</evidence>
<proteinExistence type="predicted"/>
<gene>
    <name evidence="2" type="ORF">GCM10023231_22740</name>
</gene>
<evidence type="ECO:0000313" key="3">
    <source>
        <dbReference type="Proteomes" id="UP001501411"/>
    </source>
</evidence>
<comment type="caution">
    <text evidence="2">The sequence shown here is derived from an EMBL/GenBank/DDBJ whole genome shotgun (WGS) entry which is preliminary data.</text>
</comment>
<organism evidence="2 3">
    <name type="scientific">Olivibacter ginsenosidimutans</name>
    <dbReference type="NCBI Taxonomy" id="1176537"/>
    <lineage>
        <taxon>Bacteria</taxon>
        <taxon>Pseudomonadati</taxon>
        <taxon>Bacteroidota</taxon>
        <taxon>Sphingobacteriia</taxon>
        <taxon>Sphingobacteriales</taxon>
        <taxon>Sphingobacteriaceae</taxon>
        <taxon>Olivibacter</taxon>
    </lineage>
</organism>
<sequence length="237" mass="26796">MKKYITLFFISVISTYCYGQQLYLIPQLGLNVNTYNFDETSSNLSDQRFSPGVTAGLGLNIGLNELRTFIIQPEINYSMRTNRTDHLLESALESNATTTVIQKSTLHYLEIPVLARFDFGIGTRYYFNIGPSFSYAFAGREKQESHEPLIESYNRKVDFDNRFNRTDWGAIIGGGVEFPVNDSFFVVDARFSWGFHTLYRSREVQSIVDGSPTSTTVGPEGKSRIITLSIGYALPLN</sequence>
<dbReference type="InterPro" id="IPR011250">
    <property type="entry name" value="OMP/PagP_B-barrel"/>
</dbReference>
<dbReference type="EMBL" id="BAABIQ010000034">
    <property type="protein sequence ID" value="GAA4793849.1"/>
    <property type="molecule type" value="Genomic_DNA"/>
</dbReference>
<dbReference type="InterPro" id="IPR025665">
    <property type="entry name" value="Beta-barrel_OMP_2"/>
</dbReference>
<name>A0ABP9BFN8_9SPHI</name>
<dbReference type="Proteomes" id="UP001501411">
    <property type="component" value="Unassembled WGS sequence"/>
</dbReference>
<dbReference type="SUPFAM" id="SSF56925">
    <property type="entry name" value="OMPA-like"/>
    <property type="match status" value="1"/>
</dbReference>
<dbReference type="RefSeq" id="WP_345231905.1">
    <property type="nucleotide sequence ID" value="NZ_BAABIQ010000034.1"/>
</dbReference>